<comment type="caution">
    <text evidence="1">The sequence shown here is derived from an EMBL/GenBank/DDBJ whole genome shotgun (WGS) entry which is preliminary data.</text>
</comment>
<dbReference type="EMBL" id="JARIHO010000055">
    <property type="protein sequence ID" value="KAJ7318938.1"/>
    <property type="molecule type" value="Genomic_DNA"/>
</dbReference>
<name>A0AAD7EEY1_9AGAR</name>
<organism evidence="1 2">
    <name type="scientific">Mycena albidolilacea</name>
    <dbReference type="NCBI Taxonomy" id="1033008"/>
    <lineage>
        <taxon>Eukaryota</taxon>
        <taxon>Fungi</taxon>
        <taxon>Dikarya</taxon>
        <taxon>Basidiomycota</taxon>
        <taxon>Agaricomycotina</taxon>
        <taxon>Agaricomycetes</taxon>
        <taxon>Agaricomycetidae</taxon>
        <taxon>Agaricales</taxon>
        <taxon>Marasmiineae</taxon>
        <taxon>Mycenaceae</taxon>
        <taxon>Mycena</taxon>
    </lineage>
</organism>
<keyword evidence="2" id="KW-1185">Reference proteome</keyword>
<reference evidence="1" key="1">
    <citation type="submission" date="2023-03" db="EMBL/GenBank/DDBJ databases">
        <title>Massive genome expansion in bonnet fungi (Mycena s.s.) driven by repeated elements and novel gene families across ecological guilds.</title>
        <authorList>
            <consortium name="Lawrence Berkeley National Laboratory"/>
            <person name="Harder C.B."/>
            <person name="Miyauchi S."/>
            <person name="Viragh M."/>
            <person name="Kuo A."/>
            <person name="Thoen E."/>
            <person name="Andreopoulos B."/>
            <person name="Lu D."/>
            <person name="Skrede I."/>
            <person name="Drula E."/>
            <person name="Henrissat B."/>
            <person name="Morin E."/>
            <person name="Kohler A."/>
            <person name="Barry K."/>
            <person name="LaButti K."/>
            <person name="Morin E."/>
            <person name="Salamov A."/>
            <person name="Lipzen A."/>
            <person name="Mereny Z."/>
            <person name="Hegedus B."/>
            <person name="Baldrian P."/>
            <person name="Stursova M."/>
            <person name="Weitz H."/>
            <person name="Taylor A."/>
            <person name="Grigoriev I.V."/>
            <person name="Nagy L.G."/>
            <person name="Martin F."/>
            <person name="Kauserud H."/>
        </authorList>
    </citation>
    <scope>NUCLEOTIDE SEQUENCE</scope>
    <source>
        <strain evidence="1">CBHHK002</strain>
    </source>
</reference>
<evidence type="ECO:0000313" key="2">
    <source>
        <dbReference type="Proteomes" id="UP001218218"/>
    </source>
</evidence>
<dbReference type="Proteomes" id="UP001218218">
    <property type="component" value="Unassembled WGS sequence"/>
</dbReference>
<evidence type="ECO:0000313" key="1">
    <source>
        <dbReference type="EMBL" id="KAJ7318938.1"/>
    </source>
</evidence>
<proteinExistence type="predicted"/>
<gene>
    <name evidence="1" type="ORF">DFH08DRAFT_819388</name>
</gene>
<accession>A0AAD7EEY1</accession>
<dbReference type="AlphaFoldDB" id="A0AAD7EEY1"/>
<sequence length="249" mass="27406">MWCPLGGTLVRTQEPHLAKVHRLEFPFKIQHPLELKEGHQVSCSTRRVSGRLRVCSWRTGAPLIYLAIDSQRIDLTWASGYDGPGELFCIHAVFNPIIFTAVDTAGKCHDRGFMAFDWQSTDTCHGVGQALHKSLCSFVGVGSRSAFRGLRSAIIRQSLPPANFAWAPGFKSRAKQIHCTAGVGADKGHKMYRFPDPVWNETMARTKGFVQCLANAMASVGALPIKCHEPTVMALACSVIQILIMRSNA</sequence>
<protein>
    <submittedName>
        <fullName evidence="1">Uncharacterized protein</fullName>
    </submittedName>
</protein>